<keyword evidence="1" id="KW-1133">Transmembrane helix</keyword>
<dbReference type="EMBL" id="CP000575">
    <property type="protein sequence ID" value="ABN70574.1"/>
    <property type="molecule type" value="Genomic_DNA"/>
</dbReference>
<sequence length="257" mass="28689">MEEKLLSFPSNSRKYLAIGYFLRIIPIGNIVGSALIPIGWFKIKNWGKNTPYDLAFIGSIITLIILIYSSFIGGANLLPGTQSVPQIQITGQETVSELKEKIIPYLQQLVDLMRNPSSYIPPLIMGLGIMLESFGVRRLSRDTSNVVSKYLFILMILLAFLTMLSSPATLYSAQNLEKLIPQVESAETLDDITSILSIGLLSALIPVLIVSGLTFIIGLITYIMLGYKIWKIEEHVKRIKLLSEVEEEEKPSEELLI</sequence>
<evidence type="ECO:0000313" key="3">
    <source>
        <dbReference type="Proteomes" id="UP000000254"/>
    </source>
</evidence>
<dbReference type="KEGG" id="smr:Smar_1485"/>
<reference evidence="2 3" key="2">
    <citation type="journal article" date="2009" name="Stand. Genomic Sci.">
        <title>Complete genome sequence of Staphylothermus marinus Stetter and Fiala 1986 type strain F1.</title>
        <authorList>
            <person name="Anderson I.J."/>
            <person name="Sun H."/>
            <person name="Lapidus A."/>
            <person name="Copeland A."/>
            <person name="Glavina Del Rio T."/>
            <person name="Tice H."/>
            <person name="Dalin E."/>
            <person name="Lucas S."/>
            <person name="Barry K."/>
            <person name="Land M."/>
            <person name="Richardson P."/>
            <person name="Huber H."/>
            <person name="Kyrpides N.C."/>
        </authorList>
    </citation>
    <scope>NUCLEOTIDE SEQUENCE [LARGE SCALE GENOMIC DNA]</scope>
    <source>
        <strain evidence="3">ATCC 43588 / DSM 3639 / JCM 9404 / F1</strain>
    </source>
</reference>
<gene>
    <name evidence="2" type="ordered locus">Smar_1485</name>
</gene>
<feature type="transmembrane region" description="Helical" evidence="1">
    <location>
        <begin position="52"/>
        <end position="71"/>
    </location>
</feature>
<dbReference type="Proteomes" id="UP000000254">
    <property type="component" value="Chromosome"/>
</dbReference>
<evidence type="ECO:0000256" key="1">
    <source>
        <dbReference type="SAM" id="Phobius"/>
    </source>
</evidence>
<keyword evidence="3" id="KW-1185">Reference proteome</keyword>
<dbReference type="OrthoDB" id="377781at2157"/>
<feature type="transmembrane region" description="Helical" evidence="1">
    <location>
        <begin position="20"/>
        <end position="40"/>
    </location>
</feature>
<reference evidence="3" key="1">
    <citation type="journal article" date="2009" name="BMC Genomics">
        <title>The complete genome sequence of Staphylothermus marinus reveals differences in sulfur metabolism among heterotrophic Crenarchaeota.</title>
        <authorList>
            <person name="Anderson I.J."/>
            <person name="Dharmarajan L."/>
            <person name="Rodriguez J."/>
            <person name="Hooper S."/>
            <person name="Porat I."/>
            <person name="Ulrich L.E."/>
            <person name="Elkins J.G."/>
            <person name="Mavromatis K."/>
            <person name="Sun H."/>
            <person name="Land M."/>
            <person name="Lapidus A."/>
            <person name="Lucas S."/>
            <person name="Barry K."/>
            <person name="Huber H."/>
            <person name="Zhulin I.B."/>
            <person name="Whitman W.B."/>
            <person name="Mukhopadhyay B."/>
            <person name="Woese C."/>
            <person name="Bristow J."/>
            <person name="Kyrpides N."/>
        </authorList>
    </citation>
    <scope>NUCLEOTIDE SEQUENCE [LARGE SCALE GENOMIC DNA]</scope>
    <source>
        <strain evidence="3">ATCC 43588 / DSM 3639 / JCM 9404 / F1</strain>
    </source>
</reference>
<dbReference type="AlphaFoldDB" id="A3DPL4"/>
<name>A3DPL4_STAMF</name>
<keyword evidence="1" id="KW-0472">Membrane</keyword>
<dbReference type="STRING" id="399550.Smar_1485"/>
<feature type="transmembrane region" description="Helical" evidence="1">
    <location>
        <begin position="151"/>
        <end position="172"/>
    </location>
</feature>
<feature type="transmembrane region" description="Helical" evidence="1">
    <location>
        <begin position="192"/>
        <end position="225"/>
    </location>
</feature>
<dbReference type="HOGENOM" id="CLU_1080180_0_0_2"/>
<organism evidence="2 3">
    <name type="scientific">Staphylothermus marinus (strain ATCC 43588 / DSM 3639 / JCM 9404 / F1)</name>
    <dbReference type="NCBI Taxonomy" id="399550"/>
    <lineage>
        <taxon>Archaea</taxon>
        <taxon>Thermoproteota</taxon>
        <taxon>Thermoprotei</taxon>
        <taxon>Desulfurococcales</taxon>
        <taxon>Desulfurococcaceae</taxon>
        <taxon>Staphylothermus</taxon>
    </lineage>
</organism>
<keyword evidence="1" id="KW-0812">Transmembrane</keyword>
<protein>
    <submittedName>
        <fullName evidence="2">Uncharacterized protein</fullName>
    </submittedName>
</protein>
<evidence type="ECO:0000313" key="2">
    <source>
        <dbReference type="EMBL" id="ABN70574.1"/>
    </source>
</evidence>
<proteinExistence type="predicted"/>
<accession>A3DPL4</accession>
<dbReference type="eggNOG" id="arCOG12460">
    <property type="taxonomic scope" value="Archaea"/>
</dbReference>